<dbReference type="Gene3D" id="2.10.90.10">
    <property type="entry name" value="Cystine-knot cytokines"/>
    <property type="match status" value="1"/>
</dbReference>
<organism evidence="6 7">
    <name type="scientific">Paramormyrops kingsleyae</name>
    <dbReference type="NCBI Taxonomy" id="1676925"/>
    <lineage>
        <taxon>Eukaryota</taxon>
        <taxon>Metazoa</taxon>
        <taxon>Chordata</taxon>
        <taxon>Craniata</taxon>
        <taxon>Vertebrata</taxon>
        <taxon>Euteleostomi</taxon>
        <taxon>Actinopterygii</taxon>
        <taxon>Neopterygii</taxon>
        <taxon>Teleostei</taxon>
        <taxon>Osteoglossocephala</taxon>
        <taxon>Osteoglossomorpha</taxon>
        <taxon>Osteoglossiformes</taxon>
        <taxon>Mormyridae</taxon>
        <taxon>Paramormyrops</taxon>
    </lineage>
</organism>
<comment type="subcellular location">
    <subcellularLocation>
        <location evidence="1">Secreted</location>
    </subcellularLocation>
</comment>
<dbReference type="InterPro" id="IPR050780">
    <property type="entry name" value="Mucin_vWF_Thrombospondin_sf"/>
</dbReference>
<evidence type="ECO:0000313" key="6">
    <source>
        <dbReference type="Ensembl" id="ENSPKIP00000002706.1"/>
    </source>
</evidence>
<feature type="disulfide bond" evidence="4">
    <location>
        <begin position="90"/>
        <end position="142"/>
    </location>
</feature>
<keyword evidence="3 4" id="KW-1015">Disulfide bond</keyword>
<keyword evidence="2" id="KW-0964">Secreted</keyword>
<dbReference type="InterPro" id="IPR006207">
    <property type="entry name" value="Cys_knot_C"/>
</dbReference>
<feature type="domain" description="CTCK" evidence="5">
    <location>
        <begin position="61"/>
        <end position="148"/>
    </location>
</feature>
<dbReference type="InterPro" id="IPR006208">
    <property type="entry name" value="Glyco_hormone_CN"/>
</dbReference>
<accession>A0A3B3QBC5</accession>
<dbReference type="STRING" id="1676925.ENSPKIP00000002706"/>
<name>A0A3B3QBC5_9TELE</name>
<dbReference type="AlphaFoldDB" id="A0A3B3QBC5"/>
<dbReference type="PANTHER" id="PTHR11339">
    <property type="entry name" value="EXTRACELLULAR MATRIX GLYCOPROTEIN RELATED"/>
    <property type="match status" value="1"/>
</dbReference>
<dbReference type="GO" id="GO:0031012">
    <property type="term" value="C:extracellular matrix"/>
    <property type="evidence" value="ECO:0007669"/>
    <property type="project" value="TreeGrafter"/>
</dbReference>
<dbReference type="GO" id="GO:0005615">
    <property type="term" value="C:extracellular space"/>
    <property type="evidence" value="ECO:0007669"/>
    <property type="project" value="TreeGrafter"/>
</dbReference>
<keyword evidence="7" id="KW-1185">Reference proteome</keyword>
<evidence type="ECO:0000259" key="5">
    <source>
        <dbReference type="PROSITE" id="PS01225"/>
    </source>
</evidence>
<dbReference type="PANTHER" id="PTHR11339:SF408">
    <property type="entry name" value="MUCIN-5B"/>
    <property type="match status" value="1"/>
</dbReference>
<feature type="disulfide bond" evidence="4">
    <location>
        <begin position="86"/>
        <end position="140"/>
    </location>
</feature>
<sequence>MRMAVARPVSKSDTISIGAPVICCKFQNKYSLPHTQRPRRWVSHLPHTETSSFAGTPIQNCNLMKNSSILVHNTCQSADPVELSSCTGYCGTYSLYSANANDLVHSCSCCQETSVSKKQVQLVCPDGSTMDYTYTYIESCSCSPVNCATTAAGK</sequence>
<feature type="disulfide bond" evidence="4">
    <location>
        <begin position="75"/>
        <end position="124"/>
    </location>
</feature>
<evidence type="ECO:0000256" key="2">
    <source>
        <dbReference type="ARBA" id="ARBA00022525"/>
    </source>
</evidence>
<evidence type="ECO:0000256" key="1">
    <source>
        <dbReference type="ARBA" id="ARBA00004613"/>
    </source>
</evidence>
<dbReference type="Pfam" id="PF00007">
    <property type="entry name" value="Cys_knot"/>
    <property type="match status" value="1"/>
</dbReference>
<evidence type="ECO:0000256" key="3">
    <source>
        <dbReference type="ARBA" id="ARBA00023157"/>
    </source>
</evidence>
<evidence type="ECO:0000256" key="4">
    <source>
        <dbReference type="PROSITE-ProRule" id="PRU00039"/>
    </source>
</evidence>
<dbReference type="PROSITE" id="PS01225">
    <property type="entry name" value="CTCK_2"/>
    <property type="match status" value="1"/>
</dbReference>
<reference evidence="6" key="2">
    <citation type="submission" date="2025-09" db="UniProtKB">
        <authorList>
            <consortium name="Ensembl"/>
        </authorList>
    </citation>
    <scope>IDENTIFICATION</scope>
</reference>
<protein>
    <recommendedName>
        <fullName evidence="5">CTCK domain-containing protein</fullName>
    </recommendedName>
</protein>
<dbReference type="Proteomes" id="UP000261540">
    <property type="component" value="Unplaced"/>
</dbReference>
<dbReference type="InterPro" id="IPR029034">
    <property type="entry name" value="Cystine-knot_cytokine"/>
</dbReference>
<dbReference type="SMART" id="SM00041">
    <property type="entry name" value="CT"/>
    <property type="match status" value="1"/>
</dbReference>
<evidence type="ECO:0000313" key="7">
    <source>
        <dbReference type="Proteomes" id="UP000261540"/>
    </source>
</evidence>
<comment type="caution">
    <text evidence="4">Lacks conserved residue(s) required for the propagation of feature annotation.</text>
</comment>
<dbReference type="GeneTree" id="ENSGT01150000287025"/>
<dbReference type="PROSITE" id="PS01185">
    <property type="entry name" value="CTCK_1"/>
    <property type="match status" value="1"/>
</dbReference>
<reference evidence="6" key="1">
    <citation type="submission" date="2025-08" db="UniProtKB">
        <authorList>
            <consortium name="Ensembl"/>
        </authorList>
    </citation>
    <scope>IDENTIFICATION</scope>
</reference>
<proteinExistence type="predicted"/>
<dbReference type="Ensembl" id="ENSPKIT00000026656.1">
    <property type="protein sequence ID" value="ENSPKIP00000002706.1"/>
    <property type="gene ID" value="ENSPKIG00000020500.1"/>
</dbReference>